<evidence type="ECO:0000256" key="6">
    <source>
        <dbReference type="ARBA" id="ARBA00022692"/>
    </source>
</evidence>
<dbReference type="KEGG" id="ocm:CBP12_07790"/>
<evidence type="ECO:0000313" key="12">
    <source>
        <dbReference type="EMBL" id="ART80058.1"/>
    </source>
</evidence>
<dbReference type="PROSITE" id="PS00409">
    <property type="entry name" value="PROKAR_NTER_METHYL"/>
    <property type="match status" value="1"/>
</dbReference>
<dbReference type="InterPro" id="IPR012902">
    <property type="entry name" value="N_methyl_site"/>
</dbReference>
<evidence type="ECO:0000256" key="5">
    <source>
        <dbReference type="ARBA" id="ARBA00022519"/>
    </source>
</evidence>
<dbReference type="GO" id="GO:0005886">
    <property type="term" value="C:plasma membrane"/>
    <property type="evidence" value="ECO:0007669"/>
    <property type="project" value="UniProtKB-SubCell"/>
</dbReference>
<dbReference type="OrthoDB" id="5570404at2"/>
<evidence type="ECO:0000313" key="13">
    <source>
        <dbReference type="Proteomes" id="UP000243793"/>
    </source>
</evidence>
<evidence type="ECO:0000256" key="2">
    <source>
        <dbReference type="ARBA" id="ARBA00021549"/>
    </source>
</evidence>
<dbReference type="InterPro" id="IPR045584">
    <property type="entry name" value="Pilin-like"/>
</dbReference>
<accession>A0A1Y0CXS8</accession>
<dbReference type="Pfam" id="PF07963">
    <property type="entry name" value="N_methyl"/>
    <property type="match status" value="1"/>
</dbReference>
<keyword evidence="5" id="KW-0997">Cell inner membrane</keyword>
<evidence type="ECO:0000259" key="11">
    <source>
        <dbReference type="Pfam" id="PF12019"/>
    </source>
</evidence>
<gene>
    <name evidence="12" type="ORF">CBP12_07790</name>
</gene>
<dbReference type="NCBIfam" id="TIGR02532">
    <property type="entry name" value="IV_pilin_GFxxxE"/>
    <property type="match status" value="1"/>
</dbReference>
<evidence type="ECO:0000256" key="10">
    <source>
        <dbReference type="ARBA" id="ARBA00030775"/>
    </source>
</evidence>
<keyword evidence="4" id="KW-0488">Methylation</keyword>
<keyword evidence="6" id="KW-0812">Transmembrane</keyword>
<reference evidence="13" key="1">
    <citation type="submission" date="2017-05" db="EMBL/GenBank/DDBJ databases">
        <authorList>
            <person name="Sung H."/>
        </authorList>
    </citation>
    <scope>NUCLEOTIDE SEQUENCE [LARGE SCALE GENOMIC DNA]</scope>
    <source>
        <strain evidence="13">AMac2203</strain>
    </source>
</reference>
<evidence type="ECO:0000256" key="1">
    <source>
        <dbReference type="ARBA" id="ARBA00004377"/>
    </source>
</evidence>
<dbReference type="Proteomes" id="UP000243793">
    <property type="component" value="Chromosome"/>
</dbReference>
<keyword evidence="13" id="KW-1185">Reference proteome</keyword>
<dbReference type="Pfam" id="PF12019">
    <property type="entry name" value="GspH"/>
    <property type="match status" value="1"/>
</dbReference>
<evidence type="ECO:0000256" key="3">
    <source>
        <dbReference type="ARBA" id="ARBA00022475"/>
    </source>
</evidence>
<name>A0A1Y0CXS8_9GAMM</name>
<evidence type="ECO:0000256" key="8">
    <source>
        <dbReference type="ARBA" id="ARBA00023136"/>
    </source>
</evidence>
<feature type="domain" description="General secretion pathway GspH" evidence="11">
    <location>
        <begin position="53"/>
        <end position="151"/>
    </location>
</feature>
<keyword evidence="8" id="KW-0472">Membrane</keyword>
<dbReference type="AlphaFoldDB" id="A0A1Y0CXS8"/>
<dbReference type="Gene3D" id="3.55.40.10">
    <property type="entry name" value="minor pseudopilin epsh domain"/>
    <property type="match status" value="1"/>
</dbReference>
<organism evidence="12 13">
    <name type="scientific">Oceanisphaera avium</name>
    <dbReference type="NCBI Taxonomy" id="1903694"/>
    <lineage>
        <taxon>Bacteria</taxon>
        <taxon>Pseudomonadati</taxon>
        <taxon>Pseudomonadota</taxon>
        <taxon>Gammaproteobacteria</taxon>
        <taxon>Aeromonadales</taxon>
        <taxon>Aeromonadaceae</taxon>
        <taxon>Oceanisphaera</taxon>
    </lineage>
</organism>
<comment type="subcellular location">
    <subcellularLocation>
        <location evidence="1">Cell inner membrane</location>
        <topology evidence="1">Single-pass membrane protein</topology>
    </subcellularLocation>
</comment>
<proteinExistence type="inferred from homology"/>
<dbReference type="GO" id="GO:0015627">
    <property type="term" value="C:type II protein secretion system complex"/>
    <property type="evidence" value="ECO:0007669"/>
    <property type="project" value="InterPro"/>
</dbReference>
<keyword evidence="3" id="KW-1003">Cell membrane</keyword>
<evidence type="ECO:0000256" key="4">
    <source>
        <dbReference type="ARBA" id="ARBA00022481"/>
    </source>
</evidence>
<evidence type="ECO:0000256" key="7">
    <source>
        <dbReference type="ARBA" id="ARBA00022989"/>
    </source>
</evidence>
<protein>
    <recommendedName>
        <fullName evidence="2">Type II secretion system protein H</fullName>
    </recommendedName>
    <alternativeName>
        <fullName evidence="10">General secretion pathway protein H</fullName>
    </alternativeName>
</protein>
<dbReference type="SUPFAM" id="SSF54523">
    <property type="entry name" value="Pili subunits"/>
    <property type="match status" value="1"/>
</dbReference>
<dbReference type="InterPro" id="IPR022346">
    <property type="entry name" value="T2SS_GspH"/>
</dbReference>
<comment type="similarity">
    <text evidence="9">Belongs to the GSP H family.</text>
</comment>
<dbReference type="GO" id="GO:0015628">
    <property type="term" value="P:protein secretion by the type II secretion system"/>
    <property type="evidence" value="ECO:0007669"/>
    <property type="project" value="InterPro"/>
</dbReference>
<keyword evidence="7" id="KW-1133">Transmembrane helix</keyword>
<sequence>MSVLQGGSMRMTQRGLSLLELLISLALVSLLASLALPSFQRIAEQARLRAAGNMLYHHLQQARSEAIKRNTAITLCFSDSGTLNWQYKIVELAHVSHCDGLVLNNIQQASSIEFPNLILTANYPSPYLIFKPRRVSLLAGNITLTQGEHQLEVLTWNNGLIRLCSASAMAGVTPC</sequence>
<evidence type="ECO:0000256" key="9">
    <source>
        <dbReference type="ARBA" id="ARBA00025772"/>
    </source>
</evidence>
<dbReference type="EMBL" id="CP021376">
    <property type="protein sequence ID" value="ART80058.1"/>
    <property type="molecule type" value="Genomic_DNA"/>
</dbReference>